<accession>A0A2T4BSF6</accession>
<organism evidence="3 4">
    <name type="scientific">Trichoderma longibrachiatum ATCC 18648</name>
    <dbReference type="NCBI Taxonomy" id="983965"/>
    <lineage>
        <taxon>Eukaryota</taxon>
        <taxon>Fungi</taxon>
        <taxon>Dikarya</taxon>
        <taxon>Ascomycota</taxon>
        <taxon>Pezizomycotina</taxon>
        <taxon>Sordariomycetes</taxon>
        <taxon>Hypocreomycetidae</taxon>
        <taxon>Hypocreales</taxon>
        <taxon>Hypocreaceae</taxon>
        <taxon>Trichoderma</taxon>
    </lineage>
</organism>
<protein>
    <recommendedName>
        <fullName evidence="2">HNH nuclease domain-containing protein</fullName>
    </recommendedName>
</protein>
<dbReference type="AlphaFoldDB" id="A0A2T4BSF6"/>
<feature type="region of interest" description="Disordered" evidence="1">
    <location>
        <begin position="390"/>
        <end position="520"/>
    </location>
</feature>
<proteinExistence type="predicted"/>
<dbReference type="InterPro" id="IPR003615">
    <property type="entry name" value="HNH_nuc"/>
</dbReference>
<feature type="compositionally biased region" description="Acidic residues" evidence="1">
    <location>
        <begin position="390"/>
        <end position="457"/>
    </location>
</feature>
<reference evidence="3 4" key="1">
    <citation type="submission" date="2016-07" db="EMBL/GenBank/DDBJ databases">
        <title>Multiple horizontal gene transfer events from other fungi enriched the ability of initially mycotrophic Trichoderma (Ascomycota) to feed on dead plant biomass.</title>
        <authorList>
            <consortium name="DOE Joint Genome Institute"/>
            <person name="Aerts A."/>
            <person name="Atanasova L."/>
            <person name="Chenthamara K."/>
            <person name="Zhang J."/>
            <person name="Grujic M."/>
            <person name="Henrissat B."/>
            <person name="Kuo A."/>
            <person name="Salamov A."/>
            <person name="Lipzen A."/>
            <person name="Labutti K."/>
            <person name="Barry K."/>
            <person name="Miao Y."/>
            <person name="Rahimi M.J."/>
            <person name="Shen Q."/>
            <person name="Grigoriev I.V."/>
            <person name="Kubicek C.P."/>
            <person name="Druzhinina I.S."/>
        </authorList>
    </citation>
    <scope>NUCLEOTIDE SEQUENCE [LARGE SCALE GENOMIC DNA]</scope>
    <source>
        <strain evidence="3 4">ATCC 18648</strain>
    </source>
</reference>
<feature type="domain" description="HNH nuclease" evidence="2">
    <location>
        <begin position="201"/>
        <end position="281"/>
    </location>
</feature>
<evidence type="ECO:0000259" key="2">
    <source>
        <dbReference type="Pfam" id="PF13391"/>
    </source>
</evidence>
<evidence type="ECO:0000313" key="4">
    <source>
        <dbReference type="Proteomes" id="UP000240760"/>
    </source>
</evidence>
<dbReference type="Pfam" id="PF13391">
    <property type="entry name" value="HNH_2"/>
    <property type="match status" value="1"/>
</dbReference>
<dbReference type="OrthoDB" id="5416097at2759"/>
<feature type="compositionally biased region" description="Acidic residues" evidence="1">
    <location>
        <begin position="465"/>
        <end position="481"/>
    </location>
</feature>
<dbReference type="EMBL" id="KZ679142">
    <property type="protein sequence ID" value="PTB72240.1"/>
    <property type="molecule type" value="Genomic_DNA"/>
</dbReference>
<name>A0A2T4BSF6_TRILO</name>
<sequence length="520" mass="58115">MDNLACSHLSVFTICPFCLHPNSVSPEIYACPEQSVLTVCGFCLHMEMLPASEASPGVPKNALLASMAFWTKSVPARGGLLQHLQDDAAFSPPGSLVPAQGELEIRLQTMKNWRKMWEKRKHLPKKPFFYTTLQLATSLVMPLDRLMSVPEDLSVYCGRTMSSFLHFTVNGSWPGLSKRGDNLPPCPAGREECLRRDRNSCVLTGWLDPDVCHIMPSNESDMNLELYQMSLPLLGALLGHKVAGKVYHFVTAMYGTTDQAWNMLSLRPGLIRWWRQGLFGIKCIGVKPSHAGICRVQLQFHWMPQHGRKPDILVTAELEDVVKEISQYPRGEEIPSVRRASGRELESGLIVEVEMEKPLVPAFKLAIEIRWACSLVLAFSGIAGTWEQGDGCDDLGDEGGDTQEDDEGGDTQEDDEGYQTDESEDEENEGEETEESEGEDCDGEEAEEGDSEEEESKEADSERADSEEEDFEGQESEEEFEKYESKEEMSATSLGVRDCKEDDSSDEEGYCMPFSTFKRV</sequence>
<keyword evidence="4" id="KW-1185">Reference proteome</keyword>
<gene>
    <name evidence="3" type="ORF">M440DRAFT_1465675</name>
</gene>
<dbReference type="Proteomes" id="UP000240760">
    <property type="component" value="Unassembled WGS sequence"/>
</dbReference>
<evidence type="ECO:0000256" key="1">
    <source>
        <dbReference type="SAM" id="MobiDB-lite"/>
    </source>
</evidence>
<evidence type="ECO:0000313" key="3">
    <source>
        <dbReference type="EMBL" id="PTB72240.1"/>
    </source>
</evidence>